<accession>A0A833QMN7</accession>
<gene>
    <name evidence="2" type="ORF">FCM35_KLT08799</name>
</gene>
<evidence type="ECO:0000256" key="1">
    <source>
        <dbReference type="ARBA" id="ARBA00006974"/>
    </source>
</evidence>
<protein>
    <submittedName>
        <fullName evidence="2">Auxin-induced protein X15-like protein</fullName>
    </submittedName>
</protein>
<organism evidence="2 3">
    <name type="scientific">Carex littledalei</name>
    <dbReference type="NCBI Taxonomy" id="544730"/>
    <lineage>
        <taxon>Eukaryota</taxon>
        <taxon>Viridiplantae</taxon>
        <taxon>Streptophyta</taxon>
        <taxon>Embryophyta</taxon>
        <taxon>Tracheophyta</taxon>
        <taxon>Spermatophyta</taxon>
        <taxon>Magnoliopsida</taxon>
        <taxon>Liliopsida</taxon>
        <taxon>Poales</taxon>
        <taxon>Cyperaceae</taxon>
        <taxon>Cyperoideae</taxon>
        <taxon>Cariceae</taxon>
        <taxon>Carex</taxon>
        <taxon>Carex subgen. Euthyceras</taxon>
    </lineage>
</organism>
<comment type="similarity">
    <text evidence="1">Belongs to the ARG7 family.</text>
</comment>
<evidence type="ECO:0000313" key="2">
    <source>
        <dbReference type="EMBL" id="KAF3325719.1"/>
    </source>
</evidence>
<dbReference type="PANTHER" id="PTHR31374:SF198">
    <property type="entry name" value="AUXIN-RESPONSIVE PROTEIN SAUR72"/>
    <property type="match status" value="1"/>
</dbReference>
<proteinExistence type="inferred from homology"/>
<dbReference type="Pfam" id="PF02519">
    <property type="entry name" value="Auxin_inducible"/>
    <property type="match status" value="1"/>
</dbReference>
<comment type="caution">
    <text evidence="2">The sequence shown here is derived from an EMBL/GenBank/DDBJ whole genome shotgun (WGS) entry which is preliminary data.</text>
</comment>
<dbReference type="InterPro" id="IPR003676">
    <property type="entry name" value="SAUR_fam"/>
</dbReference>
<dbReference type="OrthoDB" id="681668at2759"/>
<name>A0A833QMN7_9POAL</name>
<keyword evidence="3" id="KW-1185">Reference proteome</keyword>
<dbReference type="PANTHER" id="PTHR31374">
    <property type="entry name" value="AUXIN-INDUCED PROTEIN-LIKE-RELATED"/>
    <property type="match status" value="1"/>
</dbReference>
<dbReference type="Proteomes" id="UP000623129">
    <property type="component" value="Unassembled WGS sequence"/>
</dbReference>
<reference evidence="2" key="1">
    <citation type="submission" date="2020-01" db="EMBL/GenBank/DDBJ databases">
        <title>Genome sequence of Kobresia littledalei, the first chromosome-level genome in the family Cyperaceae.</title>
        <authorList>
            <person name="Qu G."/>
        </authorList>
    </citation>
    <scope>NUCLEOTIDE SEQUENCE</scope>
    <source>
        <strain evidence="2">C.B.Clarke</strain>
        <tissue evidence="2">Leaf</tissue>
    </source>
</reference>
<dbReference type="AlphaFoldDB" id="A0A833QMN7"/>
<sequence length="111" mass="12006">MKLQICYASRVTHATHHTPAPSKVPPGHVPVHVGEAMEPPERFTIQVEMLNRPIFVGLLDRTAQELGYQQAGALRILCAVSIFRRLLLSLSSGGDGSAVAAEILSGELHQN</sequence>
<evidence type="ECO:0000313" key="3">
    <source>
        <dbReference type="Proteomes" id="UP000623129"/>
    </source>
</evidence>
<dbReference type="EMBL" id="SWLB01000019">
    <property type="protein sequence ID" value="KAF3325719.1"/>
    <property type="molecule type" value="Genomic_DNA"/>
</dbReference>
<dbReference type="GO" id="GO:0009733">
    <property type="term" value="P:response to auxin"/>
    <property type="evidence" value="ECO:0007669"/>
    <property type="project" value="InterPro"/>
</dbReference>